<organism evidence="8 9">
    <name type="scientific">Prorocentrum cordatum</name>
    <dbReference type="NCBI Taxonomy" id="2364126"/>
    <lineage>
        <taxon>Eukaryota</taxon>
        <taxon>Sar</taxon>
        <taxon>Alveolata</taxon>
        <taxon>Dinophyceae</taxon>
        <taxon>Prorocentrales</taxon>
        <taxon>Prorocentraceae</taxon>
        <taxon>Prorocentrum</taxon>
    </lineage>
</organism>
<evidence type="ECO:0000256" key="1">
    <source>
        <dbReference type="ARBA" id="ARBA00022527"/>
    </source>
</evidence>
<keyword evidence="9" id="KW-1185">Reference proteome</keyword>
<dbReference type="SMART" id="SM00220">
    <property type="entry name" value="S_TKc"/>
    <property type="match status" value="1"/>
</dbReference>
<dbReference type="PANTHER" id="PTHR24342:SF14">
    <property type="entry name" value="DEATH-ASSOCIATED PROTEIN KINASE DAPK-1"/>
    <property type="match status" value="1"/>
</dbReference>
<proteinExistence type="predicted"/>
<gene>
    <name evidence="8" type="ORF">PCOR1329_LOCUS55310</name>
</gene>
<dbReference type="EMBL" id="CAUYUJ010016777">
    <property type="protein sequence ID" value="CAK0868735.1"/>
    <property type="molecule type" value="Genomic_DNA"/>
</dbReference>
<dbReference type="Pfam" id="PF00069">
    <property type="entry name" value="Pkinase"/>
    <property type="match status" value="1"/>
</dbReference>
<dbReference type="PROSITE" id="PS00107">
    <property type="entry name" value="PROTEIN_KINASE_ATP"/>
    <property type="match status" value="1"/>
</dbReference>
<evidence type="ECO:0000313" key="8">
    <source>
        <dbReference type="EMBL" id="CAK0868735.1"/>
    </source>
</evidence>
<dbReference type="InterPro" id="IPR011009">
    <property type="entry name" value="Kinase-like_dom_sf"/>
</dbReference>
<keyword evidence="4" id="KW-0418">Kinase</keyword>
<reference evidence="8" key="1">
    <citation type="submission" date="2023-10" db="EMBL/GenBank/DDBJ databases">
        <authorList>
            <person name="Chen Y."/>
            <person name="Shah S."/>
            <person name="Dougan E. K."/>
            <person name="Thang M."/>
            <person name="Chan C."/>
        </authorList>
    </citation>
    <scope>NUCLEOTIDE SEQUENCE [LARGE SCALE GENOMIC DNA]</scope>
</reference>
<keyword evidence="3 6" id="KW-0547">Nucleotide-binding</keyword>
<name>A0ABN9V7K9_9DINO</name>
<keyword evidence="1" id="KW-0723">Serine/threonine-protein kinase</keyword>
<sequence>MEFGPEDDRHEVGVELGNGATGRVFACRRLRTGEEFAVKVVDLQRLALLGDLDSHLAKLNREVDILQHLHHSRIVNLHRVYSTGSCYFLVMERVWGGELFQQIVQKKSLSEPEARYVFRQLLEGVSYMHTRGVMGAGAVPP</sequence>
<dbReference type="InterPro" id="IPR017441">
    <property type="entry name" value="Protein_kinase_ATP_BS"/>
</dbReference>
<evidence type="ECO:0000256" key="6">
    <source>
        <dbReference type="PROSITE-ProRule" id="PRU10141"/>
    </source>
</evidence>
<comment type="caution">
    <text evidence="8">The sequence shown here is derived from an EMBL/GenBank/DDBJ whole genome shotgun (WGS) entry which is preliminary data.</text>
</comment>
<keyword evidence="5 6" id="KW-0067">ATP-binding</keyword>
<dbReference type="SUPFAM" id="SSF56112">
    <property type="entry name" value="Protein kinase-like (PK-like)"/>
    <property type="match status" value="1"/>
</dbReference>
<evidence type="ECO:0000256" key="4">
    <source>
        <dbReference type="ARBA" id="ARBA00022777"/>
    </source>
</evidence>
<evidence type="ECO:0000259" key="7">
    <source>
        <dbReference type="PROSITE" id="PS50011"/>
    </source>
</evidence>
<dbReference type="InterPro" id="IPR000719">
    <property type="entry name" value="Prot_kinase_dom"/>
</dbReference>
<protein>
    <recommendedName>
        <fullName evidence="7">Protein kinase domain-containing protein</fullName>
    </recommendedName>
</protein>
<dbReference type="Gene3D" id="1.10.510.10">
    <property type="entry name" value="Transferase(Phosphotransferase) domain 1"/>
    <property type="match status" value="1"/>
</dbReference>
<feature type="binding site" evidence="6">
    <location>
        <position position="39"/>
    </location>
    <ligand>
        <name>ATP</name>
        <dbReference type="ChEBI" id="CHEBI:30616"/>
    </ligand>
</feature>
<evidence type="ECO:0000256" key="5">
    <source>
        <dbReference type="ARBA" id="ARBA00022840"/>
    </source>
</evidence>
<accession>A0ABN9V7K9</accession>
<dbReference type="Proteomes" id="UP001189429">
    <property type="component" value="Unassembled WGS sequence"/>
</dbReference>
<dbReference type="PROSITE" id="PS50011">
    <property type="entry name" value="PROTEIN_KINASE_DOM"/>
    <property type="match status" value="1"/>
</dbReference>
<evidence type="ECO:0000313" key="9">
    <source>
        <dbReference type="Proteomes" id="UP001189429"/>
    </source>
</evidence>
<evidence type="ECO:0000256" key="3">
    <source>
        <dbReference type="ARBA" id="ARBA00022741"/>
    </source>
</evidence>
<keyword evidence="2" id="KW-0808">Transferase</keyword>
<dbReference type="PANTHER" id="PTHR24342">
    <property type="entry name" value="SERINE/THREONINE-PROTEIN KINASE 17"/>
    <property type="match status" value="1"/>
</dbReference>
<feature type="domain" description="Protein kinase" evidence="7">
    <location>
        <begin position="10"/>
        <end position="141"/>
    </location>
</feature>
<evidence type="ECO:0000256" key="2">
    <source>
        <dbReference type="ARBA" id="ARBA00022679"/>
    </source>
</evidence>